<feature type="region of interest" description="Disordered" evidence="1">
    <location>
        <begin position="1"/>
        <end position="45"/>
    </location>
</feature>
<protein>
    <submittedName>
        <fullName evidence="2">Uncharacterized protein</fullName>
    </submittedName>
</protein>
<reference evidence="2 3" key="1">
    <citation type="submission" date="2014-08" db="EMBL/GenBank/DDBJ databases">
        <authorList>
            <person name="Sisinthy S."/>
        </authorList>
    </citation>
    <scope>NUCLEOTIDE SEQUENCE [LARGE SCALE GENOMIC DNA]</scope>
    <source>
        <strain evidence="2 3">RuG17</strain>
    </source>
</reference>
<evidence type="ECO:0000256" key="1">
    <source>
        <dbReference type="SAM" id="MobiDB-lite"/>
    </source>
</evidence>
<comment type="caution">
    <text evidence="2">The sequence shown here is derived from an EMBL/GenBank/DDBJ whole genome shotgun (WGS) entry which is preliminary data.</text>
</comment>
<proteinExistence type="predicted"/>
<dbReference type="AlphaFoldDB" id="A0A099JHA5"/>
<dbReference type="Proteomes" id="UP000029864">
    <property type="component" value="Unassembled WGS sequence"/>
</dbReference>
<name>A0A099JHA5_9MICO</name>
<sequence length="76" mass="8404">MVTSDGETVKQKRPAKGDGQFSARPALVKPRTAVKPRRRDQRGAWEIQVRARGSRAGGQTFDRTVKMPLPAITCQV</sequence>
<keyword evidence="3" id="KW-1185">Reference proteome</keyword>
<evidence type="ECO:0000313" key="3">
    <source>
        <dbReference type="Proteomes" id="UP000029864"/>
    </source>
</evidence>
<gene>
    <name evidence="2" type="ORF">GY21_08495</name>
</gene>
<dbReference type="EMBL" id="JPXF01000029">
    <property type="protein sequence ID" value="KGJ76952.1"/>
    <property type="molecule type" value="Genomic_DNA"/>
</dbReference>
<organism evidence="2 3">
    <name type="scientific">Cryobacterium roopkundense</name>
    <dbReference type="NCBI Taxonomy" id="1001240"/>
    <lineage>
        <taxon>Bacteria</taxon>
        <taxon>Bacillati</taxon>
        <taxon>Actinomycetota</taxon>
        <taxon>Actinomycetes</taxon>
        <taxon>Micrococcales</taxon>
        <taxon>Microbacteriaceae</taxon>
        <taxon>Cryobacterium</taxon>
    </lineage>
</organism>
<accession>A0A099JHA5</accession>
<evidence type="ECO:0000313" key="2">
    <source>
        <dbReference type="EMBL" id="KGJ76952.1"/>
    </source>
</evidence>